<sequence>MLVKTESNKTLQGHKLLVIAPWPAPDGFVEKLASAFPDLQVVYHVQRWTSTPLPLITLPAGTWDDVTILMTFSTLPTPEEAPKLQYVQLMSAGVNHVLDKPMFKDTKAAFCTANGVHGPQISEWIISTYLAFERHLPQYLERQKQGCWDTSGMETIEDSANKTIGILGYGSIGRQTARVATALGMRVHAYTLHARPTPDSRRDRSWAPPGLGDPDGTLPAKWFSGAETQDLHAFLGSGLDLLVVAAPLTGRSRALVGRAEFAVLGGVGEGEGKKGRTFVANVARGEVVDTEALVEALEGGLVRGAALDVTDPEPLPEGHVLWGMRNVIVTPHVSGASTRYFERVLRILEGNLERLGRGEALVNLVDRERGY</sequence>
<accession>A0ACB7P589</accession>
<evidence type="ECO:0000313" key="1">
    <source>
        <dbReference type="EMBL" id="KAH6631321.1"/>
    </source>
</evidence>
<name>A0ACB7P589_9PEZI</name>
<evidence type="ECO:0000313" key="2">
    <source>
        <dbReference type="Proteomes" id="UP000724584"/>
    </source>
</evidence>
<proteinExistence type="predicted"/>
<dbReference type="EMBL" id="JAGIZQ010000004">
    <property type="protein sequence ID" value="KAH6631321.1"/>
    <property type="molecule type" value="Genomic_DNA"/>
</dbReference>
<gene>
    <name evidence="1" type="ORF">F5144DRAFT_490612</name>
</gene>
<comment type="caution">
    <text evidence="1">The sequence shown here is derived from an EMBL/GenBank/DDBJ whole genome shotgun (WGS) entry which is preliminary data.</text>
</comment>
<protein>
    <submittedName>
        <fullName evidence="1">Uncharacterized protein</fullName>
    </submittedName>
</protein>
<dbReference type="Proteomes" id="UP000724584">
    <property type="component" value="Unassembled WGS sequence"/>
</dbReference>
<reference evidence="1 2" key="1">
    <citation type="journal article" date="2021" name="Nat. Commun.">
        <title>Genetic determinants of endophytism in the Arabidopsis root mycobiome.</title>
        <authorList>
            <person name="Mesny F."/>
            <person name="Miyauchi S."/>
            <person name="Thiergart T."/>
            <person name="Pickel B."/>
            <person name="Atanasova L."/>
            <person name="Karlsson M."/>
            <person name="Huettel B."/>
            <person name="Barry K.W."/>
            <person name="Haridas S."/>
            <person name="Chen C."/>
            <person name="Bauer D."/>
            <person name="Andreopoulos W."/>
            <person name="Pangilinan J."/>
            <person name="LaButti K."/>
            <person name="Riley R."/>
            <person name="Lipzen A."/>
            <person name="Clum A."/>
            <person name="Drula E."/>
            <person name="Henrissat B."/>
            <person name="Kohler A."/>
            <person name="Grigoriev I.V."/>
            <person name="Martin F.M."/>
            <person name="Hacquard S."/>
        </authorList>
    </citation>
    <scope>NUCLEOTIDE SEQUENCE [LARGE SCALE GENOMIC DNA]</scope>
    <source>
        <strain evidence="1 2">MPI-SDFR-AT-0079</strain>
    </source>
</reference>
<keyword evidence="2" id="KW-1185">Reference proteome</keyword>
<organism evidence="1 2">
    <name type="scientific">Chaetomium tenue</name>
    <dbReference type="NCBI Taxonomy" id="1854479"/>
    <lineage>
        <taxon>Eukaryota</taxon>
        <taxon>Fungi</taxon>
        <taxon>Dikarya</taxon>
        <taxon>Ascomycota</taxon>
        <taxon>Pezizomycotina</taxon>
        <taxon>Sordariomycetes</taxon>
        <taxon>Sordariomycetidae</taxon>
        <taxon>Sordariales</taxon>
        <taxon>Chaetomiaceae</taxon>
        <taxon>Chaetomium</taxon>
    </lineage>
</organism>